<evidence type="ECO:0000256" key="1">
    <source>
        <dbReference type="ARBA" id="ARBA00011900"/>
    </source>
</evidence>
<comment type="catalytic activity">
    <reaction evidence="5">
        <text>a 2'-deoxyadenosine in DNA + S-adenosyl-L-methionine = an N(6)-methyl-2'-deoxyadenosine in DNA + S-adenosyl-L-homocysteine + H(+)</text>
        <dbReference type="Rhea" id="RHEA:15197"/>
        <dbReference type="Rhea" id="RHEA-COMP:12418"/>
        <dbReference type="Rhea" id="RHEA-COMP:12419"/>
        <dbReference type="ChEBI" id="CHEBI:15378"/>
        <dbReference type="ChEBI" id="CHEBI:57856"/>
        <dbReference type="ChEBI" id="CHEBI:59789"/>
        <dbReference type="ChEBI" id="CHEBI:90615"/>
        <dbReference type="ChEBI" id="CHEBI:90616"/>
        <dbReference type="EC" id="2.1.1.72"/>
    </reaction>
</comment>
<comment type="caution">
    <text evidence="7">The sequence shown here is derived from an EMBL/GenBank/DDBJ whole genome shotgun (WGS) entry which is preliminary data.</text>
</comment>
<protein>
    <recommendedName>
        <fullName evidence="1">site-specific DNA-methyltransferase (adenine-specific)</fullName>
        <ecNumber evidence="1">2.1.1.72</ecNumber>
    </recommendedName>
</protein>
<evidence type="ECO:0000256" key="2">
    <source>
        <dbReference type="ARBA" id="ARBA00022603"/>
    </source>
</evidence>
<dbReference type="EC" id="2.1.1.72" evidence="1"/>
<evidence type="ECO:0000313" key="8">
    <source>
        <dbReference type="Proteomes" id="UP000649573"/>
    </source>
</evidence>
<organism evidence="7 8">
    <name type="scientific">Lentzea flava</name>
    <dbReference type="NCBI Taxonomy" id="103732"/>
    <lineage>
        <taxon>Bacteria</taxon>
        <taxon>Bacillati</taxon>
        <taxon>Actinomycetota</taxon>
        <taxon>Actinomycetes</taxon>
        <taxon>Pseudonocardiales</taxon>
        <taxon>Pseudonocardiaceae</taxon>
        <taxon>Lentzea</taxon>
    </lineage>
</organism>
<accession>A0ABQ2UCD9</accession>
<dbReference type="Gene3D" id="3.40.50.150">
    <property type="entry name" value="Vaccinia Virus protein VP39"/>
    <property type="match status" value="1"/>
</dbReference>
<gene>
    <name evidence="7" type="ORF">GCM10010178_12270</name>
</gene>
<evidence type="ECO:0000256" key="5">
    <source>
        <dbReference type="ARBA" id="ARBA00047942"/>
    </source>
</evidence>
<reference evidence="8" key="1">
    <citation type="journal article" date="2019" name="Int. J. Syst. Evol. Microbiol.">
        <title>The Global Catalogue of Microorganisms (GCM) 10K type strain sequencing project: providing services to taxonomists for standard genome sequencing and annotation.</title>
        <authorList>
            <consortium name="The Broad Institute Genomics Platform"/>
            <consortium name="The Broad Institute Genome Sequencing Center for Infectious Disease"/>
            <person name="Wu L."/>
            <person name="Ma J."/>
        </authorList>
    </citation>
    <scope>NUCLEOTIDE SEQUENCE [LARGE SCALE GENOMIC DNA]</scope>
    <source>
        <strain evidence="8">JCM 3296</strain>
    </source>
</reference>
<evidence type="ECO:0000313" key="7">
    <source>
        <dbReference type="EMBL" id="GGU21574.1"/>
    </source>
</evidence>
<dbReference type="SUPFAM" id="SSF53335">
    <property type="entry name" value="S-adenosyl-L-methionine-dependent methyltransferases"/>
    <property type="match status" value="1"/>
</dbReference>
<dbReference type="EMBL" id="BMRE01000002">
    <property type="protein sequence ID" value="GGU21574.1"/>
    <property type="molecule type" value="Genomic_DNA"/>
</dbReference>
<dbReference type="PROSITE" id="PS00092">
    <property type="entry name" value="N6_MTASE"/>
    <property type="match status" value="1"/>
</dbReference>
<dbReference type="GO" id="GO:0032259">
    <property type="term" value="P:methylation"/>
    <property type="evidence" value="ECO:0007669"/>
    <property type="project" value="UniProtKB-KW"/>
</dbReference>
<dbReference type="PANTHER" id="PTHR33841">
    <property type="entry name" value="DNA METHYLTRANSFERASE YEEA-RELATED"/>
    <property type="match status" value="1"/>
</dbReference>
<dbReference type="Proteomes" id="UP000649573">
    <property type="component" value="Unassembled WGS sequence"/>
</dbReference>
<sequence>MQRVTLVRTPAPSPVEYGEVFTRRWVVEVMLDLAGYTSDRDLAELRLVEPACGAGAFLLPAVERLLASIAATGRSVDEGLKTAIAAFDLQPQHVAHCREAIFALLQDRGVSREVSVVLARHWVRASDYLLSAQAGADLINPGVQPDVDVVIGNPPYIRIEEMDDEVSAQYRSRWPTMSGRADIYVGFYERALRSLKPGGRLAFICADRWMRNQYGASLRQLVARDYSVDVVWTMHDVDAFESAVSAYPAVTVLSRREQGRAVVAEATSQFTAASARELATWTAGSETAAEGVGYRAFRLPHWFSGDEMWPSGSPARVALIEHLNDNFGPLHDPHTGTRVGIGVATGADKVYVVKEGDSDAAAVEQDRLLRLAMVSDTRSGTFQWGGRYLVNPWAPDGTLVDLDKYSGLAGYFEKHRDQLVKRHTAKANPSSWHRTIDKVNHSLIHQQKLLIQDMRTSINPVLENQGCYPHHNLYFVVSEKWDLEVLGGLLLSRLAQAFIEAYSVRMRGNTLRFQSQYLKKIRVPNPDDVGDETKEALKIAFRARDVEAATVAALTAYKLTPDDLE</sequence>
<dbReference type="PANTHER" id="PTHR33841:SF1">
    <property type="entry name" value="DNA METHYLTRANSFERASE A"/>
    <property type="match status" value="1"/>
</dbReference>
<dbReference type="InterPro" id="IPR011639">
    <property type="entry name" value="MethylTrfase_TaqI-like_dom"/>
</dbReference>
<name>A0ABQ2UCD9_9PSEU</name>
<evidence type="ECO:0000256" key="4">
    <source>
        <dbReference type="ARBA" id="ARBA00022691"/>
    </source>
</evidence>
<keyword evidence="2 7" id="KW-0489">Methyltransferase</keyword>
<dbReference type="InterPro" id="IPR050953">
    <property type="entry name" value="N4_N6_ade-DNA_methylase"/>
</dbReference>
<dbReference type="GO" id="GO:0008168">
    <property type="term" value="F:methyltransferase activity"/>
    <property type="evidence" value="ECO:0007669"/>
    <property type="project" value="UniProtKB-KW"/>
</dbReference>
<keyword evidence="8" id="KW-1185">Reference proteome</keyword>
<evidence type="ECO:0000259" key="6">
    <source>
        <dbReference type="Pfam" id="PF07669"/>
    </source>
</evidence>
<keyword evidence="4" id="KW-0949">S-adenosyl-L-methionine</keyword>
<dbReference type="Pfam" id="PF07669">
    <property type="entry name" value="Eco57I"/>
    <property type="match status" value="1"/>
</dbReference>
<dbReference type="InterPro" id="IPR029063">
    <property type="entry name" value="SAM-dependent_MTases_sf"/>
</dbReference>
<feature type="domain" description="Type II methyltransferase M.TaqI-like" evidence="6">
    <location>
        <begin position="147"/>
        <end position="240"/>
    </location>
</feature>
<proteinExistence type="predicted"/>
<dbReference type="InterPro" id="IPR002052">
    <property type="entry name" value="DNA_methylase_N6_adenine_CS"/>
</dbReference>
<evidence type="ECO:0000256" key="3">
    <source>
        <dbReference type="ARBA" id="ARBA00022679"/>
    </source>
</evidence>
<keyword evidence="3" id="KW-0808">Transferase</keyword>
<dbReference type="PRINTS" id="PR00507">
    <property type="entry name" value="N12N6MTFRASE"/>
</dbReference>